<reference evidence="2 3" key="1">
    <citation type="journal article" date="2015" name="Genome Announc.">
        <title>Complete Genome Sequence of Cupriavidus basilensis 4G11, Isolated from the Oak Ridge Field Research Center Site.</title>
        <authorList>
            <person name="Ray J."/>
            <person name="Waters R.J."/>
            <person name="Skerker J.M."/>
            <person name="Kuehl J.V."/>
            <person name="Price M.N."/>
            <person name="Huang J."/>
            <person name="Chakraborty R."/>
            <person name="Arkin A.P."/>
            <person name="Deutschbauer A."/>
        </authorList>
    </citation>
    <scope>NUCLEOTIDE SEQUENCE [LARGE SCALE GENOMIC DNA]</scope>
    <source>
        <strain evidence="2">4G11</strain>
    </source>
</reference>
<keyword evidence="3" id="KW-1185">Reference proteome</keyword>
<keyword evidence="1" id="KW-0812">Transmembrane</keyword>
<name>A0A0C4YSK0_9BURK</name>
<organism evidence="2 3">
    <name type="scientific">Cupriavidus basilensis</name>
    <dbReference type="NCBI Taxonomy" id="68895"/>
    <lineage>
        <taxon>Bacteria</taxon>
        <taxon>Pseudomonadati</taxon>
        <taxon>Pseudomonadota</taxon>
        <taxon>Betaproteobacteria</taxon>
        <taxon>Burkholderiales</taxon>
        <taxon>Burkholderiaceae</taxon>
        <taxon>Cupriavidus</taxon>
    </lineage>
</organism>
<feature type="transmembrane region" description="Helical" evidence="1">
    <location>
        <begin position="23"/>
        <end position="46"/>
    </location>
</feature>
<proteinExistence type="predicted"/>
<gene>
    <name evidence="2" type="ORF">RR42_s3338</name>
</gene>
<accession>A0A0C4YSK0</accession>
<protein>
    <submittedName>
        <fullName evidence="2">Uncharacterized protein</fullName>
    </submittedName>
</protein>
<sequence>MAVTLPGGFGEAAPRAALLGSRIVSGALTATILMALIFGAAIAFFGVRIDGSVAGFVGVLLAFAALFALLAIWRFDWEEPAGSA</sequence>
<feature type="transmembrane region" description="Helical" evidence="1">
    <location>
        <begin position="53"/>
        <end position="73"/>
    </location>
</feature>
<dbReference type="Proteomes" id="UP000031843">
    <property type="component" value="Chromosome secondary"/>
</dbReference>
<dbReference type="RefSeq" id="WP_236702135.1">
    <property type="nucleotide sequence ID" value="NZ_CP010537.1"/>
</dbReference>
<evidence type="ECO:0000313" key="3">
    <source>
        <dbReference type="Proteomes" id="UP000031843"/>
    </source>
</evidence>
<evidence type="ECO:0000256" key="1">
    <source>
        <dbReference type="SAM" id="Phobius"/>
    </source>
</evidence>
<dbReference type="STRING" id="68895.RR42_s3338"/>
<dbReference type="KEGG" id="cbw:RR42_s3338"/>
<keyword evidence="1" id="KW-1133">Transmembrane helix</keyword>
<dbReference type="AlphaFoldDB" id="A0A0C4YSK0"/>
<dbReference type="EMBL" id="CP010537">
    <property type="protein sequence ID" value="AJG24914.1"/>
    <property type="molecule type" value="Genomic_DNA"/>
</dbReference>
<keyword evidence="1" id="KW-0472">Membrane</keyword>
<evidence type="ECO:0000313" key="2">
    <source>
        <dbReference type="EMBL" id="AJG24914.1"/>
    </source>
</evidence>